<name>A0A6J5MB75_9CAUD</name>
<proteinExistence type="predicted"/>
<sequence>MAFIVTFLIAGIVAWLWANEVNNKLKYREKNSDYNQCEGWLDWDNAHTEGEI</sequence>
<accession>A0A6J5MB75</accession>
<dbReference type="EMBL" id="LR796420">
    <property type="protein sequence ID" value="CAB4143532.1"/>
    <property type="molecule type" value="Genomic_DNA"/>
</dbReference>
<protein>
    <submittedName>
        <fullName evidence="1">Uncharacterized protein</fullName>
    </submittedName>
</protein>
<gene>
    <name evidence="1" type="ORF">UFOVP449_212</name>
</gene>
<evidence type="ECO:0000313" key="1">
    <source>
        <dbReference type="EMBL" id="CAB4143532.1"/>
    </source>
</evidence>
<organism evidence="1">
    <name type="scientific">uncultured Caudovirales phage</name>
    <dbReference type="NCBI Taxonomy" id="2100421"/>
    <lineage>
        <taxon>Viruses</taxon>
        <taxon>Duplodnaviria</taxon>
        <taxon>Heunggongvirae</taxon>
        <taxon>Uroviricota</taxon>
        <taxon>Caudoviricetes</taxon>
        <taxon>Peduoviridae</taxon>
        <taxon>Maltschvirus</taxon>
        <taxon>Maltschvirus maltsch</taxon>
    </lineage>
</organism>
<reference evidence="1" key="1">
    <citation type="submission" date="2020-04" db="EMBL/GenBank/DDBJ databases">
        <authorList>
            <person name="Chiriac C."/>
            <person name="Salcher M."/>
            <person name="Ghai R."/>
            <person name="Kavagutti S V."/>
        </authorList>
    </citation>
    <scope>NUCLEOTIDE SEQUENCE</scope>
</reference>